<dbReference type="InterPro" id="IPR033479">
    <property type="entry name" value="dCache_1"/>
</dbReference>
<proteinExistence type="predicted"/>
<gene>
    <name evidence="8" type="primary">mcpA</name>
    <name evidence="8" type="ORF">MiYa_02574</name>
</gene>
<keyword evidence="2" id="KW-1003">Cell membrane</keyword>
<dbReference type="EMBL" id="BHVO01000042">
    <property type="protein sequence ID" value="GCA71037.1"/>
    <property type="molecule type" value="Genomic_DNA"/>
</dbReference>
<feature type="domain" description="Cache" evidence="7">
    <location>
        <begin position="44"/>
        <end position="301"/>
    </location>
</feature>
<evidence type="ECO:0000256" key="2">
    <source>
        <dbReference type="ARBA" id="ARBA00022475"/>
    </source>
</evidence>
<dbReference type="CDD" id="cd12912">
    <property type="entry name" value="PDC2_MCP_like"/>
    <property type="match status" value="1"/>
</dbReference>
<feature type="transmembrane region" description="Helical" evidence="6">
    <location>
        <begin position="319"/>
        <end position="341"/>
    </location>
</feature>
<dbReference type="Gene3D" id="3.30.450.20">
    <property type="entry name" value="PAS domain"/>
    <property type="match status" value="2"/>
</dbReference>
<evidence type="ECO:0000256" key="5">
    <source>
        <dbReference type="ARBA" id="ARBA00023136"/>
    </source>
</evidence>
<organism evidence="8 9">
    <name type="scientific">Microcystis aeruginosa NIES-2519</name>
    <dbReference type="NCBI Taxonomy" id="2303981"/>
    <lineage>
        <taxon>Bacteria</taxon>
        <taxon>Bacillati</taxon>
        <taxon>Cyanobacteriota</taxon>
        <taxon>Cyanophyceae</taxon>
        <taxon>Oscillatoriophycideae</taxon>
        <taxon>Chroococcales</taxon>
        <taxon>Microcystaceae</taxon>
        <taxon>Microcystis</taxon>
    </lineage>
</organism>
<comment type="subcellular location">
    <subcellularLocation>
        <location evidence="1">Cell membrane</location>
        <topology evidence="1">Multi-pass membrane protein</topology>
    </subcellularLocation>
</comment>
<dbReference type="Pfam" id="PF02743">
    <property type="entry name" value="dCache_1"/>
    <property type="match status" value="1"/>
</dbReference>
<comment type="caution">
    <text evidence="8">The sequence shown here is derived from an EMBL/GenBank/DDBJ whole genome shotgun (WGS) entry which is preliminary data.</text>
</comment>
<dbReference type="Proteomes" id="UP000323569">
    <property type="component" value="Unassembled WGS sequence"/>
</dbReference>
<feature type="transmembrane region" description="Helical" evidence="6">
    <location>
        <begin position="650"/>
        <end position="672"/>
    </location>
</feature>
<protein>
    <submittedName>
        <fullName evidence="8">Methyl-accepting chemotaxis protein McpA</fullName>
    </submittedName>
</protein>
<sequence length="710" mass="82381">MQTQTNPWQKRIFRLSLSLCVISFLLATFTIYAYWREKNQTRETAKNNARQEAVRAAKEIDTQLRKLQNSANSIAHDISKGKLKDQQLLERLKSTIEQNPNWFGVGAAYAPYTYNSQMRLYAPYYIRKQGKLQLLQLESFYDYTQPRKGDWYIQSLASGSVWLEPHFGAATNTLLAEFSTPFYRLNPKTKKKIPSGVVFANYSLDGLKNLMNSLKLGKTGYGFILSKKGTLIYSPREDWVKEQKTIFQIISQGYKPEKLRVPAEKALKGSKIEMDFENPLTGQSSWIFFEPIPTTGWTLAAVFIQDEILVNTKSLHNKLILINLQIISFFFFLFILLFRAYKGSVRSLWAVSSSTSVVLLAGIGFIWYLQISEHKIEQKNNIVLLKKAGLNKFLRSRKSENPKDSPLYIPTGVFVQSLEFEDANDVFITGYIWQKYDKNIPQSVSRGFILPEAVDPNVTEIYRHQDQNFEVILWYFEAKLRENFDYSKYPFDVKDVWIRLWPKDFYKNIILTPDFDAYDLMIPTSLPGLAENFVLPGWDIKSSFFQYKLNNYNTNFGINSYIGQDNFPELYFTVIVQRNFINVLISNMMIIIVVLLLLFCIQILIIKHKESGENQDFTALEIVSACGAFLFIIIIDQINLRQKIVTAGIIYLDYFYFILYIMIILVAINAILFASNIKLDWIHYKNNLIPKLLYWPTNLALLLLVTLLVF</sequence>
<evidence type="ECO:0000259" key="7">
    <source>
        <dbReference type="Pfam" id="PF02743"/>
    </source>
</evidence>
<evidence type="ECO:0000313" key="9">
    <source>
        <dbReference type="Proteomes" id="UP000323569"/>
    </source>
</evidence>
<evidence type="ECO:0000256" key="3">
    <source>
        <dbReference type="ARBA" id="ARBA00022692"/>
    </source>
</evidence>
<dbReference type="AlphaFoldDB" id="A0A5A5RCY0"/>
<feature type="transmembrane region" description="Helical" evidence="6">
    <location>
        <begin position="347"/>
        <end position="369"/>
    </location>
</feature>
<name>A0A5A5RCY0_MICAE</name>
<keyword evidence="5 6" id="KW-0472">Membrane</keyword>
<keyword evidence="3 6" id="KW-0812">Transmembrane</keyword>
<feature type="transmembrane region" description="Helical" evidence="6">
    <location>
        <begin position="580"/>
        <end position="605"/>
    </location>
</feature>
<dbReference type="CDD" id="cd12913">
    <property type="entry name" value="PDC1_MCP_like"/>
    <property type="match status" value="1"/>
</dbReference>
<evidence type="ECO:0000313" key="8">
    <source>
        <dbReference type="EMBL" id="GCA71037.1"/>
    </source>
</evidence>
<evidence type="ECO:0000256" key="1">
    <source>
        <dbReference type="ARBA" id="ARBA00004651"/>
    </source>
</evidence>
<keyword evidence="4 6" id="KW-1133">Transmembrane helix</keyword>
<dbReference type="GO" id="GO:0005886">
    <property type="term" value="C:plasma membrane"/>
    <property type="evidence" value="ECO:0007669"/>
    <property type="project" value="UniProtKB-SubCell"/>
</dbReference>
<feature type="transmembrane region" description="Helical" evidence="6">
    <location>
        <begin position="617"/>
        <end position="638"/>
    </location>
</feature>
<evidence type="ECO:0000256" key="6">
    <source>
        <dbReference type="SAM" id="Phobius"/>
    </source>
</evidence>
<reference evidence="8 9" key="1">
    <citation type="submission" date="2018-09" db="EMBL/GenBank/DDBJ databases">
        <title>Evolutionary history of phycoerythrin pigmentation in the water bloom-forming cyanobacterium Microcystis aeruginosa.</title>
        <authorList>
            <person name="Tanabe Y."/>
            <person name="Tanabe Y."/>
            <person name="Yamaguchi H."/>
        </authorList>
    </citation>
    <scope>NUCLEOTIDE SEQUENCE [LARGE SCALE GENOMIC DNA]</scope>
    <source>
        <strain evidence="8 9">NIES-2519</strain>
    </source>
</reference>
<feature type="transmembrane region" description="Helical" evidence="6">
    <location>
        <begin position="692"/>
        <end position="709"/>
    </location>
</feature>
<accession>A0A5A5RCY0</accession>
<dbReference type="RefSeq" id="WP_008197460.1">
    <property type="nucleotide sequence ID" value="NZ_BHVO01000042.1"/>
</dbReference>
<feature type="transmembrane region" description="Helical" evidence="6">
    <location>
        <begin position="12"/>
        <end position="35"/>
    </location>
</feature>
<evidence type="ECO:0000256" key="4">
    <source>
        <dbReference type="ARBA" id="ARBA00022989"/>
    </source>
</evidence>